<dbReference type="Gene3D" id="3.40.718.10">
    <property type="entry name" value="Isopropylmalate Dehydrogenase"/>
    <property type="match status" value="1"/>
</dbReference>
<dbReference type="Proteomes" id="UP000001357">
    <property type="component" value="Unassembled WGS sequence"/>
</dbReference>
<accession>A9USI1</accession>
<dbReference type="InterPro" id="IPR024084">
    <property type="entry name" value="IsoPropMal-DH-like_dom"/>
</dbReference>
<comment type="cofactor">
    <cofactor evidence="1">
        <name>Mn(2+)</name>
        <dbReference type="ChEBI" id="CHEBI:29035"/>
    </cofactor>
</comment>
<dbReference type="Pfam" id="PF18324">
    <property type="entry name" value="Isocitrate_DH_C_bact"/>
    <property type="match status" value="1"/>
</dbReference>
<dbReference type="Pfam" id="PF00180">
    <property type="entry name" value="Iso_dh"/>
    <property type="match status" value="1"/>
</dbReference>
<dbReference type="GO" id="GO:0006097">
    <property type="term" value="P:glyoxylate cycle"/>
    <property type="evidence" value="ECO:0007669"/>
    <property type="project" value="UniProtKB-KW"/>
</dbReference>
<evidence type="ECO:0000256" key="6">
    <source>
        <dbReference type="ARBA" id="ARBA00019562"/>
    </source>
</evidence>
<dbReference type="KEGG" id="mbr:MONBRDRAFT_31232"/>
<evidence type="ECO:0000256" key="4">
    <source>
        <dbReference type="ARBA" id="ARBA00011738"/>
    </source>
</evidence>
<dbReference type="eggNOG" id="KOG0785">
    <property type="taxonomic scope" value="Eukaryota"/>
</dbReference>
<dbReference type="PROSITE" id="PS00470">
    <property type="entry name" value="IDH_IMDH"/>
    <property type="match status" value="1"/>
</dbReference>
<dbReference type="InParanoid" id="A9USI1"/>
<keyword evidence="10" id="KW-0460">Magnesium</keyword>
<dbReference type="NCBIfam" id="NF006673">
    <property type="entry name" value="PRK09222.1"/>
    <property type="match status" value="1"/>
</dbReference>
<keyword evidence="7" id="KW-0329">Glyoxylate bypass</keyword>
<dbReference type="InterPro" id="IPR014273">
    <property type="entry name" value="Isocitrate_DH_bac-typ"/>
</dbReference>
<dbReference type="SMART" id="SM01329">
    <property type="entry name" value="Iso_dh"/>
    <property type="match status" value="1"/>
</dbReference>
<dbReference type="PANTHER" id="PTHR11835:SF43">
    <property type="entry name" value="ISOPROPYLMALATE DEHYDROGENASE-LIKE DOMAIN-CONTAINING PROTEIN"/>
    <property type="match status" value="1"/>
</dbReference>
<reference evidence="20 21" key="1">
    <citation type="journal article" date="2008" name="Nature">
        <title>The genome of the choanoflagellate Monosiga brevicollis and the origin of metazoans.</title>
        <authorList>
            <consortium name="JGI Sequencing"/>
            <person name="King N."/>
            <person name="Westbrook M.J."/>
            <person name="Young S.L."/>
            <person name="Kuo A."/>
            <person name="Abedin M."/>
            <person name="Chapman J."/>
            <person name="Fairclough S."/>
            <person name="Hellsten U."/>
            <person name="Isogai Y."/>
            <person name="Letunic I."/>
            <person name="Marr M."/>
            <person name="Pincus D."/>
            <person name="Putnam N."/>
            <person name="Rokas A."/>
            <person name="Wright K.J."/>
            <person name="Zuzow R."/>
            <person name="Dirks W."/>
            <person name="Good M."/>
            <person name="Goodstein D."/>
            <person name="Lemons D."/>
            <person name="Li W."/>
            <person name="Lyons J.B."/>
            <person name="Morris A."/>
            <person name="Nichols S."/>
            <person name="Richter D.J."/>
            <person name="Salamov A."/>
            <person name="Bork P."/>
            <person name="Lim W.A."/>
            <person name="Manning G."/>
            <person name="Miller W.T."/>
            <person name="McGinnis W."/>
            <person name="Shapiro H."/>
            <person name="Tjian R."/>
            <person name="Grigoriev I.V."/>
            <person name="Rokhsar D."/>
        </authorList>
    </citation>
    <scope>NUCLEOTIDE SEQUENCE [LARGE SCALE GENOMIC DNA]</scope>
    <source>
        <strain evidence="21">MX1 / ATCC 50154</strain>
    </source>
</reference>
<keyword evidence="12" id="KW-0560">Oxidoreductase</keyword>
<dbReference type="EC" id="1.1.1.42" evidence="5"/>
<gene>
    <name evidence="20" type="ORF">MONBRDRAFT_31232</name>
</gene>
<evidence type="ECO:0000256" key="8">
    <source>
        <dbReference type="ARBA" id="ARBA00022532"/>
    </source>
</evidence>
<dbReference type="GO" id="GO:0051287">
    <property type="term" value="F:NAD binding"/>
    <property type="evidence" value="ECO:0007669"/>
    <property type="project" value="InterPro"/>
</dbReference>
<evidence type="ECO:0000256" key="3">
    <source>
        <dbReference type="ARBA" id="ARBA00007769"/>
    </source>
</evidence>
<evidence type="ECO:0000256" key="13">
    <source>
        <dbReference type="ARBA" id="ARBA00023211"/>
    </source>
</evidence>
<evidence type="ECO:0000256" key="14">
    <source>
        <dbReference type="ARBA" id="ARBA00023554"/>
    </source>
</evidence>
<dbReference type="GO" id="GO:0006102">
    <property type="term" value="P:isocitrate metabolic process"/>
    <property type="evidence" value="ECO:0000318"/>
    <property type="project" value="GO_Central"/>
</dbReference>
<dbReference type="GeneID" id="5888413"/>
<evidence type="ECO:0000313" key="20">
    <source>
        <dbReference type="EMBL" id="EDQ92104.1"/>
    </source>
</evidence>
<evidence type="ECO:0000256" key="18">
    <source>
        <dbReference type="ARBA" id="ARBA00046127"/>
    </source>
</evidence>
<dbReference type="InterPro" id="IPR019818">
    <property type="entry name" value="IsoCit/isopropylmalate_DH_CS"/>
</dbReference>
<comment type="catalytic activity">
    <reaction evidence="14">
        <text>D-threo-isocitrate + NADP(+) = 2-oxoglutarate + CO2 + NADPH</text>
        <dbReference type="Rhea" id="RHEA:19629"/>
        <dbReference type="ChEBI" id="CHEBI:15562"/>
        <dbReference type="ChEBI" id="CHEBI:16526"/>
        <dbReference type="ChEBI" id="CHEBI:16810"/>
        <dbReference type="ChEBI" id="CHEBI:57783"/>
        <dbReference type="ChEBI" id="CHEBI:58349"/>
        <dbReference type="EC" id="1.1.1.42"/>
    </reaction>
</comment>
<keyword evidence="9" id="KW-0479">Metal-binding</keyword>
<protein>
    <recommendedName>
        <fullName evidence="6">Isocitrate dehydrogenase [NADP]</fullName>
        <ecNumber evidence="5">1.1.1.42</ecNumber>
    </recommendedName>
    <alternativeName>
        <fullName evidence="15">IDP</fullName>
    </alternativeName>
    <alternativeName>
        <fullName evidence="16">NADP(+)-specific ICDH</fullName>
    </alternativeName>
    <alternativeName>
        <fullName evidence="17">Oxalosuccinate decarboxylase</fullName>
    </alternativeName>
</protein>
<dbReference type="FunFam" id="3.40.718.10:FF:000020">
    <property type="entry name" value="Isocitrate dehydrogenase"/>
    <property type="match status" value="1"/>
</dbReference>
<dbReference type="RefSeq" id="XP_001743390.1">
    <property type="nucleotide sequence ID" value="XM_001743338.1"/>
</dbReference>
<evidence type="ECO:0000256" key="10">
    <source>
        <dbReference type="ARBA" id="ARBA00022842"/>
    </source>
</evidence>
<evidence type="ECO:0000256" key="9">
    <source>
        <dbReference type="ARBA" id="ARBA00022723"/>
    </source>
</evidence>
<comment type="cofactor">
    <cofactor evidence="2">
        <name>Mg(2+)</name>
        <dbReference type="ChEBI" id="CHEBI:18420"/>
    </cofactor>
</comment>
<dbReference type="InterPro" id="IPR040978">
    <property type="entry name" value="Isocitrate_DH_TT1725_C"/>
</dbReference>
<keyword evidence="21" id="KW-1185">Reference proteome</keyword>
<keyword evidence="8" id="KW-0816">Tricarboxylic acid cycle</keyword>
<comment type="similarity">
    <text evidence="3">Belongs to the isocitrate and isopropylmalate dehydrogenases family.</text>
</comment>
<evidence type="ECO:0000256" key="15">
    <source>
        <dbReference type="ARBA" id="ARBA00029765"/>
    </source>
</evidence>
<dbReference type="PANTHER" id="PTHR11835">
    <property type="entry name" value="DECARBOXYLATING DEHYDROGENASES-ISOCITRATE, ISOPROPYLMALATE, TARTRATE"/>
    <property type="match status" value="1"/>
</dbReference>
<evidence type="ECO:0000259" key="19">
    <source>
        <dbReference type="SMART" id="SM01329"/>
    </source>
</evidence>
<dbReference type="SUPFAM" id="SSF53659">
    <property type="entry name" value="Isocitrate/Isopropylmalate dehydrogenase-like"/>
    <property type="match status" value="1"/>
</dbReference>
<dbReference type="AlphaFoldDB" id="A9USI1"/>
<dbReference type="GO" id="GO:0006099">
    <property type="term" value="P:tricarboxylic acid cycle"/>
    <property type="evidence" value="ECO:0000318"/>
    <property type="project" value="GO_Central"/>
</dbReference>
<organism evidence="20 21">
    <name type="scientific">Monosiga brevicollis</name>
    <name type="common">Choanoflagellate</name>
    <dbReference type="NCBI Taxonomy" id="81824"/>
    <lineage>
        <taxon>Eukaryota</taxon>
        <taxon>Choanoflagellata</taxon>
        <taxon>Craspedida</taxon>
        <taxon>Salpingoecidae</taxon>
        <taxon>Monosiga</taxon>
    </lineage>
</organism>
<evidence type="ECO:0000313" key="21">
    <source>
        <dbReference type="Proteomes" id="UP000001357"/>
    </source>
</evidence>
<evidence type="ECO:0000256" key="16">
    <source>
        <dbReference type="ARBA" id="ARBA00029990"/>
    </source>
</evidence>
<evidence type="ECO:0000256" key="2">
    <source>
        <dbReference type="ARBA" id="ARBA00001946"/>
    </source>
</evidence>
<sequence length="620" mass="67759">MSMLVRAVRGTSQPTLLASRSMMSAASRSNPDAYDEHGNRRVTVAYGDGIGPEIMEATLRVLKAAGAKIAPEIVEIGEKVYERGVSSGIDKDGWESLKRTNLFLKAPITTPLGGGVKSLNVTVRKTLGLYANVRPVKSYAPFVPSLHDNIDMVIVRENEEDCYAGIEHRHTSEVTQCIKLITVPGTARVCKYAFDYALTHGRKRVSCITKQNIMKITDGLFHRVFKRTADQYPTLESEHRIVDIATAQVASKPHLFDVIVTLNLYGDIISDVAAEVAGSVGLCGSANVGDRAAMFEAIHGSAPDIAGMDIANPSGLINGAIMMLGHIGQRDVAVTIKNALLKTIEDGIHTADIYREGKNSKQKVGCQAFADAVIERLGQLPVILPAEEIDLDSDSVDVPTFELPERPVFTPPSKSLVGCDIFVDWEGTGRDPNILAQHLQACEGDHLKLEMISNRGVKVWPDGNPNTYKVNHWRCRFTSNSRDHLPSNTHICELMRRMDNSRLDVIKTENLYDYNGEAGYSRGQGHCDGGLSPSVCLLTLSLLEDRAMYPSLMFAAVRTAAMRVTGSVRFASAKAAAPKKDIVRDTFADKLKEYGKKHAKSLDDRVAQVLAERMGVAKKA</sequence>
<dbReference type="NCBIfam" id="TIGR02924">
    <property type="entry name" value="ICDH_alpha"/>
    <property type="match status" value="1"/>
</dbReference>
<evidence type="ECO:0000256" key="17">
    <source>
        <dbReference type="ARBA" id="ARBA00031098"/>
    </source>
</evidence>
<feature type="domain" description="Isopropylmalate dehydrogenase-like" evidence="19">
    <location>
        <begin position="41"/>
        <end position="373"/>
    </location>
</feature>
<dbReference type="InterPro" id="IPR046997">
    <property type="entry name" value="Isocitrate_DH_TT1725_C_sf"/>
</dbReference>
<evidence type="ECO:0000256" key="5">
    <source>
        <dbReference type="ARBA" id="ARBA00013013"/>
    </source>
</evidence>
<dbReference type="Gene3D" id="3.30.70.1570">
    <property type="match status" value="1"/>
</dbReference>
<dbReference type="EMBL" id="CH991544">
    <property type="protein sequence ID" value="EDQ92104.1"/>
    <property type="molecule type" value="Genomic_DNA"/>
</dbReference>
<dbReference type="STRING" id="81824.A9USI1"/>
<evidence type="ECO:0000256" key="12">
    <source>
        <dbReference type="ARBA" id="ARBA00023002"/>
    </source>
</evidence>
<comment type="subunit">
    <text evidence="4">Homodimer.</text>
</comment>
<dbReference type="GO" id="GO:0004450">
    <property type="term" value="F:isocitrate dehydrogenase (NADP+) activity"/>
    <property type="evidence" value="ECO:0007669"/>
    <property type="project" value="UniProtKB-EC"/>
</dbReference>
<keyword evidence="11" id="KW-0521">NADP</keyword>
<comment type="function">
    <text evidence="18">Catalyzes the oxidative decarboxylation of isocitrate to 2-oxoglutarate and carbon dioxide with the concomitant reduction of NADP(+).</text>
</comment>
<name>A9USI1_MONBE</name>
<dbReference type="GO" id="GO:0004449">
    <property type="term" value="F:isocitrate dehydrogenase (NAD+) activity"/>
    <property type="evidence" value="ECO:0000318"/>
    <property type="project" value="GO_Central"/>
</dbReference>
<evidence type="ECO:0000256" key="7">
    <source>
        <dbReference type="ARBA" id="ARBA00022435"/>
    </source>
</evidence>
<keyword evidence="13" id="KW-0464">Manganese</keyword>
<proteinExistence type="inferred from homology"/>
<dbReference type="GO" id="GO:0000287">
    <property type="term" value="F:magnesium ion binding"/>
    <property type="evidence" value="ECO:0007669"/>
    <property type="project" value="InterPro"/>
</dbReference>
<evidence type="ECO:0000256" key="11">
    <source>
        <dbReference type="ARBA" id="ARBA00022857"/>
    </source>
</evidence>
<evidence type="ECO:0000256" key="1">
    <source>
        <dbReference type="ARBA" id="ARBA00001936"/>
    </source>
</evidence>
<dbReference type="GO" id="GO:0005739">
    <property type="term" value="C:mitochondrion"/>
    <property type="evidence" value="ECO:0000318"/>
    <property type="project" value="GO_Central"/>
</dbReference>